<dbReference type="GeneID" id="89632419"/>
<dbReference type="EMBL" id="CP028160">
    <property type="protein sequence ID" value="AWN64888.1"/>
    <property type="molecule type" value="Genomic_DNA"/>
</dbReference>
<dbReference type="Proteomes" id="UP000245919">
    <property type="component" value="Chromosome"/>
</dbReference>
<keyword evidence="1" id="KW-0472">Membrane</keyword>
<evidence type="ECO:0000313" key="3">
    <source>
        <dbReference type="Proteomes" id="UP000245919"/>
    </source>
</evidence>
<evidence type="ECO:0000256" key="1">
    <source>
        <dbReference type="SAM" id="Phobius"/>
    </source>
</evidence>
<organism evidence="2 3">
    <name type="scientific">Lactococcus lactis subsp. lactis</name>
    <name type="common">Streptococcus lactis</name>
    <dbReference type="NCBI Taxonomy" id="1360"/>
    <lineage>
        <taxon>Bacteria</taxon>
        <taxon>Bacillati</taxon>
        <taxon>Bacillota</taxon>
        <taxon>Bacilli</taxon>
        <taxon>Lactobacillales</taxon>
        <taxon>Streptococcaceae</taxon>
        <taxon>Lactococcus</taxon>
    </lineage>
</organism>
<keyword evidence="1" id="KW-0812">Transmembrane</keyword>
<proteinExistence type="predicted"/>
<feature type="transmembrane region" description="Helical" evidence="1">
    <location>
        <begin position="123"/>
        <end position="143"/>
    </location>
</feature>
<dbReference type="AlphaFoldDB" id="A0A2Z3KBU7"/>
<dbReference type="RefSeq" id="WP_109990604.1">
    <property type="nucleotide sequence ID" value="NZ_CP028160.1"/>
</dbReference>
<reference evidence="2 3" key="1">
    <citation type="submission" date="2018-03" db="EMBL/GenBank/DDBJ databases">
        <title>Genome sequence of Lactococcus lactis strain 14B4 from almond drupe.</title>
        <authorList>
            <person name="Tran T.D."/>
            <person name="McGarvey J.A."/>
            <person name="Huynh S."/>
            <person name="Parker C.T."/>
        </authorList>
    </citation>
    <scope>NUCLEOTIDE SEQUENCE [LARGE SCALE GENOMIC DNA]</scope>
    <source>
        <strain evidence="2 3">14B4</strain>
    </source>
</reference>
<gene>
    <name evidence="2" type="ORF">LL14B4_01255</name>
</gene>
<accession>A0A2Z3KBU7</accession>
<evidence type="ECO:0000313" key="2">
    <source>
        <dbReference type="EMBL" id="AWN64888.1"/>
    </source>
</evidence>
<keyword evidence="1" id="KW-1133">Transmembrane helix</keyword>
<sequence>MGKYKSEEKLFKQNEDDKNLFFKKRSELMNKVLHTYNTGNGGTYDELMAITKALRYKKENLSEEESFRRFLKELQFIRETNKRGLSKQFEELYVELIKTYGKPESLDSELIKKQTQKNQNIKWSNIIIGLLFAIVLILIFLFLR</sequence>
<name>A0A2Z3KBU7_LACLL</name>
<protein>
    <submittedName>
        <fullName evidence="2">Uncharacterized protein</fullName>
    </submittedName>
</protein>